<dbReference type="Gene3D" id="3.30.1370.160">
    <property type="match status" value="1"/>
</dbReference>
<accession>F0SYR0</accession>
<dbReference type="SUPFAM" id="SSF55174">
    <property type="entry name" value="Alpha-L RNA-binding motif"/>
    <property type="match status" value="1"/>
</dbReference>
<dbReference type="Proteomes" id="UP000007488">
    <property type="component" value="Chromosome"/>
</dbReference>
<protein>
    <submittedName>
        <fullName evidence="3">RNA-binding S4 domain protein</fullName>
    </submittedName>
</protein>
<name>F0SYR0_SYNGF</name>
<dbReference type="PANTHER" id="PTHR13633">
    <property type="entry name" value="MITOCHONDRIAL TRANSCRIPTION RESCUE FACTOR 1"/>
    <property type="match status" value="1"/>
</dbReference>
<dbReference type="PROSITE" id="PS50889">
    <property type="entry name" value="S4"/>
    <property type="match status" value="1"/>
</dbReference>
<evidence type="ECO:0000313" key="3">
    <source>
        <dbReference type="EMBL" id="ADY54861.1"/>
    </source>
</evidence>
<reference evidence="3 4" key="1">
    <citation type="journal article" date="2011" name="Stand. Genomic Sci.">
        <title>Complete genome sequence of Syntrophobotulus glycolicus type strain (FlGlyR).</title>
        <authorList>
            <person name="Han C."/>
            <person name="Mwirichia R."/>
            <person name="Chertkov O."/>
            <person name="Held B."/>
            <person name="Lapidus A."/>
            <person name="Nolan M."/>
            <person name="Lucas S."/>
            <person name="Hammon N."/>
            <person name="Deshpande S."/>
            <person name="Cheng J.F."/>
            <person name="Tapia R."/>
            <person name="Goodwin L."/>
            <person name="Pitluck S."/>
            <person name="Huntemann M."/>
            <person name="Liolios K."/>
            <person name="Ivanova N."/>
            <person name="Pagani I."/>
            <person name="Mavromatis K."/>
            <person name="Ovchinikova G."/>
            <person name="Pati A."/>
            <person name="Chen A."/>
            <person name="Palaniappan K."/>
            <person name="Land M."/>
            <person name="Hauser L."/>
            <person name="Brambilla E.M."/>
            <person name="Rohde M."/>
            <person name="Spring S."/>
            <person name="Sikorski J."/>
            <person name="Goker M."/>
            <person name="Woyke T."/>
            <person name="Bristow J."/>
            <person name="Eisen J.A."/>
            <person name="Markowitz V."/>
            <person name="Hugenholtz P."/>
            <person name="Kyrpides N.C."/>
            <person name="Klenk H.P."/>
            <person name="Detter J.C."/>
        </authorList>
    </citation>
    <scope>NUCLEOTIDE SEQUENCE [LARGE SCALE GENOMIC DNA]</scope>
    <source>
        <strain evidence="4">DSM 8271 / FlGlyR</strain>
    </source>
</reference>
<gene>
    <name evidence="3" type="ordered locus">Sgly_0496</name>
</gene>
<dbReference type="Pfam" id="PF01479">
    <property type="entry name" value="S4"/>
    <property type="match status" value="1"/>
</dbReference>
<proteinExistence type="predicted"/>
<dbReference type="InterPro" id="IPR012677">
    <property type="entry name" value="Nucleotide-bd_a/b_plait_sf"/>
</dbReference>
<dbReference type="Pfam" id="PF17774">
    <property type="entry name" value="YlmH_RBD"/>
    <property type="match status" value="1"/>
</dbReference>
<dbReference type="Gene3D" id="3.30.70.330">
    <property type="match status" value="1"/>
</dbReference>
<sequence length="265" mass="29593">MNKNELIKRFVQNQEEKNMLARVLDKLEAAESKNILENTKFLNEREQDLAERMLPECAQFRYLFHGGYESASRKVLVFFPDYMNPEQAFQGEENCLACIRAEYPADNELSHRDFLGSLLGCGIKREAIGDILVGEGSADIVVLKEILPYLLVNFEMVARVKVHVGEITAAELQVPEAKFRLIKDTVASLRLDNIASAGFAVSREKASAGIKGGKVALNSLECTKADKLVSEGEVISWRGMGKIKLQQIGNQTKKGRTAIVVLRYL</sequence>
<dbReference type="KEGG" id="sgy:Sgly_0496"/>
<dbReference type="RefSeq" id="WP_013623732.1">
    <property type="nucleotide sequence ID" value="NC_015172.1"/>
</dbReference>
<dbReference type="PANTHER" id="PTHR13633:SF3">
    <property type="entry name" value="MITOCHONDRIAL TRANSCRIPTION RESCUE FACTOR 1"/>
    <property type="match status" value="1"/>
</dbReference>
<keyword evidence="4" id="KW-1185">Reference proteome</keyword>
<evidence type="ECO:0000259" key="2">
    <source>
        <dbReference type="SMART" id="SM00363"/>
    </source>
</evidence>
<keyword evidence="1" id="KW-0694">RNA-binding</keyword>
<organism evidence="3 4">
    <name type="scientific">Syntrophobotulus glycolicus (strain DSM 8271 / FlGlyR)</name>
    <dbReference type="NCBI Taxonomy" id="645991"/>
    <lineage>
        <taxon>Bacteria</taxon>
        <taxon>Bacillati</taxon>
        <taxon>Bacillota</taxon>
        <taxon>Clostridia</taxon>
        <taxon>Eubacteriales</taxon>
        <taxon>Desulfitobacteriaceae</taxon>
        <taxon>Syntrophobotulus</taxon>
    </lineage>
</organism>
<feature type="domain" description="RNA-binding S4" evidence="2">
    <location>
        <begin position="189"/>
        <end position="249"/>
    </location>
</feature>
<evidence type="ECO:0000313" key="4">
    <source>
        <dbReference type="Proteomes" id="UP000007488"/>
    </source>
</evidence>
<dbReference type="Gene3D" id="3.10.290.10">
    <property type="entry name" value="RNA-binding S4 domain"/>
    <property type="match status" value="1"/>
</dbReference>
<reference evidence="4" key="2">
    <citation type="submission" date="2011-02" db="EMBL/GenBank/DDBJ databases">
        <title>The complete genome of Syntrophobotulus glycolicus DSM 8271.</title>
        <authorList>
            <person name="Lucas S."/>
            <person name="Copeland A."/>
            <person name="Lapidus A."/>
            <person name="Bruce D."/>
            <person name="Goodwin L."/>
            <person name="Pitluck S."/>
            <person name="Kyrpides N."/>
            <person name="Mavromatis K."/>
            <person name="Pagani I."/>
            <person name="Ivanova N."/>
            <person name="Mikhailova N."/>
            <person name="Chertkov O."/>
            <person name="Held B."/>
            <person name="Detter J.C."/>
            <person name="Tapia R."/>
            <person name="Han C."/>
            <person name="Land M."/>
            <person name="Hauser L."/>
            <person name="Markowitz V."/>
            <person name="Cheng J.-F."/>
            <person name="Hugenholtz P."/>
            <person name="Woyke T."/>
            <person name="Wu D."/>
            <person name="Spring S."/>
            <person name="Schroeder M."/>
            <person name="Brambilla E."/>
            <person name="Klenk H.-P."/>
            <person name="Eisen J.A."/>
        </authorList>
    </citation>
    <scope>NUCLEOTIDE SEQUENCE [LARGE SCALE GENOMIC DNA]</scope>
    <source>
        <strain evidence="4">DSM 8271 / FlGlyR</strain>
    </source>
</reference>
<dbReference type="InterPro" id="IPR040591">
    <property type="entry name" value="RqcP2_RBD"/>
</dbReference>
<evidence type="ECO:0000256" key="1">
    <source>
        <dbReference type="PROSITE-ProRule" id="PRU00182"/>
    </source>
</evidence>
<dbReference type="InterPro" id="IPR002942">
    <property type="entry name" value="S4_RNA-bd"/>
</dbReference>
<dbReference type="HOGENOM" id="CLU_075687_2_0_9"/>
<dbReference type="STRING" id="645991.Sgly_0496"/>
<dbReference type="eggNOG" id="COG2302">
    <property type="taxonomic scope" value="Bacteria"/>
</dbReference>
<dbReference type="SMART" id="SM00363">
    <property type="entry name" value="S4"/>
    <property type="match status" value="1"/>
</dbReference>
<dbReference type="EMBL" id="CP002547">
    <property type="protein sequence ID" value="ADY54861.1"/>
    <property type="molecule type" value="Genomic_DNA"/>
</dbReference>
<dbReference type="GO" id="GO:0003723">
    <property type="term" value="F:RNA binding"/>
    <property type="evidence" value="ECO:0007669"/>
    <property type="project" value="UniProtKB-KW"/>
</dbReference>
<dbReference type="AlphaFoldDB" id="F0SYR0"/>
<dbReference type="InterPro" id="IPR036986">
    <property type="entry name" value="S4_RNA-bd_sf"/>
</dbReference>